<evidence type="ECO:0000313" key="1">
    <source>
        <dbReference type="EMBL" id="MBB5351746.1"/>
    </source>
</evidence>
<reference evidence="1 2" key="1">
    <citation type="submission" date="2020-08" db="EMBL/GenBank/DDBJ databases">
        <title>Genomic Encyclopedia of Type Strains, Phase IV (KMG-IV): sequencing the most valuable type-strain genomes for metagenomic binning, comparative biology and taxonomic classification.</title>
        <authorList>
            <person name="Goeker M."/>
        </authorList>
    </citation>
    <scope>NUCLEOTIDE SEQUENCE [LARGE SCALE GENOMIC DNA]</scope>
    <source>
        <strain evidence="1 2">YC6886</strain>
    </source>
</reference>
<dbReference type="EMBL" id="JACHFD010000008">
    <property type="protein sequence ID" value="MBB5351746.1"/>
    <property type="molecule type" value="Genomic_DNA"/>
</dbReference>
<name>A0A840V3W7_9BACT</name>
<dbReference type="Proteomes" id="UP000557717">
    <property type="component" value="Unassembled WGS sequence"/>
</dbReference>
<organism evidence="1 2">
    <name type="scientific">Haloferula luteola</name>
    <dbReference type="NCBI Taxonomy" id="595692"/>
    <lineage>
        <taxon>Bacteria</taxon>
        <taxon>Pseudomonadati</taxon>
        <taxon>Verrucomicrobiota</taxon>
        <taxon>Verrucomicrobiia</taxon>
        <taxon>Verrucomicrobiales</taxon>
        <taxon>Verrucomicrobiaceae</taxon>
        <taxon>Haloferula</taxon>
    </lineage>
</organism>
<comment type="caution">
    <text evidence="1">The sequence shown here is derived from an EMBL/GenBank/DDBJ whole genome shotgun (WGS) entry which is preliminary data.</text>
</comment>
<dbReference type="AlphaFoldDB" id="A0A840V3W7"/>
<evidence type="ECO:0000313" key="2">
    <source>
        <dbReference type="Proteomes" id="UP000557717"/>
    </source>
</evidence>
<sequence length="160" mass="18850">MDWPERTERMGLGLPELVVGMVRMGATGPREVLEVRGVREVTVRREPPEAMAWWERRDRRGFKEERVEMGAPEGWERAELRAEMEWRELPEGMGFRAELEALVMMGRRAQRAQQGFVEAMEWRVVMEFAGRMGLMERMEVTVKMGATVEPVMRWGCMRFW</sequence>
<proteinExistence type="predicted"/>
<gene>
    <name evidence="1" type="ORF">HNR46_001985</name>
</gene>
<protein>
    <submittedName>
        <fullName evidence="1">Uncharacterized protein</fullName>
    </submittedName>
</protein>
<keyword evidence="2" id="KW-1185">Reference proteome</keyword>
<accession>A0A840V3W7</accession>